<reference evidence="2" key="1">
    <citation type="submission" date="2011-06" db="EMBL/GenBank/DDBJ databases">
        <title>Complete genome sequence of Paenibacillus mucilaginosus KNP414.</title>
        <authorList>
            <person name="Wang J."/>
            <person name="Hu S."/>
            <person name="Hu X."/>
            <person name="Zhang B."/>
            <person name="Dong D."/>
            <person name="Zhang S."/>
            <person name="Zhao K."/>
            <person name="Wu D."/>
        </authorList>
    </citation>
    <scope>NUCLEOTIDE SEQUENCE [LARGE SCALE GENOMIC DNA]</scope>
    <source>
        <strain evidence="2">KNP414</strain>
    </source>
</reference>
<evidence type="ECO:0000313" key="2">
    <source>
        <dbReference type="Proteomes" id="UP000006620"/>
    </source>
</evidence>
<accession>F8FEA9</accession>
<gene>
    <name evidence="1" type="ordered locus">KNP414_05984</name>
</gene>
<dbReference type="Proteomes" id="UP000006620">
    <property type="component" value="Chromosome"/>
</dbReference>
<proteinExistence type="predicted"/>
<dbReference type="RefSeq" id="WP_013919654.1">
    <property type="nucleotide sequence ID" value="NC_015690.1"/>
</dbReference>
<sequence length="108" mass="11502">MAISKKGSRTITVHGEVYRWILSPRSGSVLLIVENGSGQGQRMEVLIPTEASGRSAGTAFGVQPEMRIVTPKDVEGCIRQALSSGWKPAAKGAPLTFDLRGDLLVPRG</sequence>
<evidence type="ECO:0000313" key="1">
    <source>
        <dbReference type="EMBL" id="AEI44508.1"/>
    </source>
</evidence>
<protein>
    <submittedName>
        <fullName evidence="1">Uncharacterized protein</fullName>
    </submittedName>
</protein>
<dbReference type="EMBL" id="CP002869">
    <property type="protein sequence ID" value="AEI44508.1"/>
    <property type="molecule type" value="Genomic_DNA"/>
</dbReference>
<dbReference type="KEGG" id="pms:KNP414_05984"/>
<dbReference type="AlphaFoldDB" id="F8FEA9"/>
<name>F8FEA9_PAEMK</name>
<dbReference type="HOGENOM" id="CLU_166629_0_0_9"/>
<organism evidence="1 2">
    <name type="scientific">Paenibacillus mucilaginosus (strain KNP414)</name>
    <dbReference type="NCBI Taxonomy" id="1036673"/>
    <lineage>
        <taxon>Bacteria</taxon>
        <taxon>Bacillati</taxon>
        <taxon>Bacillota</taxon>
        <taxon>Bacilli</taxon>
        <taxon>Bacillales</taxon>
        <taxon>Paenibacillaceae</taxon>
        <taxon>Paenibacillus</taxon>
    </lineage>
</organism>
<reference evidence="1 2" key="2">
    <citation type="journal article" date="2013" name="Genome Announc.">
        <title>Genome Sequence of Growth-Improving Paenibacillus mucilaginosus Strain KNP414.</title>
        <authorList>
            <person name="Lu J.J."/>
            <person name="Wang J.F."/>
            <person name="Hu X.F."/>
        </authorList>
    </citation>
    <scope>NUCLEOTIDE SEQUENCE [LARGE SCALE GENOMIC DNA]</scope>
    <source>
        <strain evidence="1 2">KNP414</strain>
    </source>
</reference>
<dbReference type="PATRIC" id="fig|1036673.3.peg.5568"/>